<evidence type="ECO:0000313" key="3">
    <source>
        <dbReference type="Proteomes" id="UP000015106"/>
    </source>
</evidence>
<keyword evidence="3" id="KW-1185">Reference proteome</keyword>
<evidence type="ECO:0000256" key="1">
    <source>
        <dbReference type="SAM" id="SignalP"/>
    </source>
</evidence>
<dbReference type="EnsemblPlants" id="TuG1812S0001604400.01.T02">
    <property type="protein sequence ID" value="TuG1812S0001604400.01.T02"/>
    <property type="gene ID" value="TuG1812S0001604400.01"/>
</dbReference>
<feature type="signal peptide" evidence="1">
    <location>
        <begin position="1"/>
        <end position="28"/>
    </location>
</feature>
<dbReference type="Gramene" id="TuG1812S0001604400.01.T02">
    <property type="protein sequence ID" value="TuG1812S0001604400.01.T02"/>
    <property type="gene ID" value="TuG1812S0001604400.01"/>
</dbReference>
<evidence type="ECO:0000313" key="2">
    <source>
        <dbReference type="EnsemblPlants" id="TuG1812S0001604400.01.T02"/>
    </source>
</evidence>
<feature type="chain" id="PRO_5035907850" evidence="1">
    <location>
        <begin position="29"/>
        <end position="95"/>
    </location>
</feature>
<dbReference type="Proteomes" id="UP000015106">
    <property type="component" value="Unassembled WGS sequence"/>
</dbReference>
<sequence length="95" mass="11011">MGRGWGIWRRTELLLWLVPSQMVDVDHAVPWREGNLEEQLSRKDIDHPLSATAGPRWFMDPRSRCTDCSLKPMNANFPNDNISVLFYLITKLEIG</sequence>
<accession>A0A8R7VFW5</accession>
<reference evidence="2" key="2">
    <citation type="submission" date="2022-06" db="UniProtKB">
        <authorList>
            <consortium name="EnsemblPlants"/>
        </authorList>
    </citation>
    <scope>IDENTIFICATION</scope>
</reference>
<protein>
    <submittedName>
        <fullName evidence="2">Uncharacterized protein</fullName>
    </submittedName>
</protein>
<dbReference type="AlphaFoldDB" id="A0A8R7VFW5"/>
<organism evidence="2 3">
    <name type="scientific">Triticum urartu</name>
    <name type="common">Red wild einkorn</name>
    <name type="synonym">Crithodium urartu</name>
    <dbReference type="NCBI Taxonomy" id="4572"/>
    <lineage>
        <taxon>Eukaryota</taxon>
        <taxon>Viridiplantae</taxon>
        <taxon>Streptophyta</taxon>
        <taxon>Embryophyta</taxon>
        <taxon>Tracheophyta</taxon>
        <taxon>Spermatophyta</taxon>
        <taxon>Magnoliopsida</taxon>
        <taxon>Liliopsida</taxon>
        <taxon>Poales</taxon>
        <taxon>Poaceae</taxon>
        <taxon>BOP clade</taxon>
        <taxon>Pooideae</taxon>
        <taxon>Triticodae</taxon>
        <taxon>Triticeae</taxon>
        <taxon>Triticinae</taxon>
        <taxon>Triticum</taxon>
    </lineage>
</organism>
<keyword evidence="1" id="KW-0732">Signal</keyword>
<name>A0A8R7VFW5_TRIUA</name>
<reference evidence="3" key="1">
    <citation type="journal article" date="2013" name="Nature">
        <title>Draft genome of the wheat A-genome progenitor Triticum urartu.</title>
        <authorList>
            <person name="Ling H.Q."/>
            <person name="Zhao S."/>
            <person name="Liu D."/>
            <person name="Wang J."/>
            <person name="Sun H."/>
            <person name="Zhang C."/>
            <person name="Fan H."/>
            <person name="Li D."/>
            <person name="Dong L."/>
            <person name="Tao Y."/>
            <person name="Gao C."/>
            <person name="Wu H."/>
            <person name="Li Y."/>
            <person name="Cui Y."/>
            <person name="Guo X."/>
            <person name="Zheng S."/>
            <person name="Wang B."/>
            <person name="Yu K."/>
            <person name="Liang Q."/>
            <person name="Yang W."/>
            <person name="Lou X."/>
            <person name="Chen J."/>
            <person name="Feng M."/>
            <person name="Jian J."/>
            <person name="Zhang X."/>
            <person name="Luo G."/>
            <person name="Jiang Y."/>
            <person name="Liu J."/>
            <person name="Wang Z."/>
            <person name="Sha Y."/>
            <person name="Zhang B."/>
            <person name="Wu H."/>
            <person name="Tang D."/>
            <person name="Shen Q."/>
            <person name="Xue P."/>
            <person name="Zou S."/>
            <person name="Wang X."/>
            <person name="Liu X."/>
            <person name="Wang F."/>
            <person name="Yang Y."/>
            <person name="An X."/>
            <person name="Dong Z."/>
            <person name="Zhang K."/>
            <person name="Zhang X."/>
            <person name="Luo M.C."/>
            <person name="Dvorak J."/>
            <person name="Tong Y."/>
            <person name="Wang J."/>
            <person name="Yang H."/>
            <person name="Li Z."/>
            <person name="Wang D."/>
            <person name="Zhang A."/>
            <person name="Wang J."/>
        </authorList>
    </citation>
    <scope>NUCLEOTIDE SEQUENCE</scope>
    <source>
        <strain evidence="3">cv. G1812</strain>
    </source>
</reference>
<proteinExistence type="predicted"/>